<evidence type="ECO:0000256" key="5">
    <source>
        <dbReference type="SAM" id="MobiDB-lite"/>
    </source>
</evidence>
<organism evidence="8 9">
    <name type="scientific">Hibiscus sabdariffa</name>
    <name type="common">roselle</name>
    <dbReference type="NCBI Taxonomy" id="183260"/>
    <lineage>
        <taxon>Eukaryota</taxon>
        <taxon>Viridiplantae</taxon>
        <taxon>Streptophyta</taxon>
        <taxon>Embryophyta</taxon>
        <taxon>Tracheophyta</taxon>
        <taxon>Spermatophyta</taxon>
        <taxon>Magnoliopsida</taxon>
        <taxon>eudicotyledons</taxon>
        <taxon>Gunneridae</taxon>
        <taxon>Pentapetalae</taxon>
        <taxon>rosids</taxon>
        <taxon>malvids</taxon>
        <taxon>Malvales</taxon>
        <taxon>Malvaceae</taxon>
        <taxon>Malvoideae</taxon>
        <taxon>Hibiscus</taxon>
    </lineage>
</organism>
<accession>A0ABR2BP77</accession>
<evidence type="ECO:0000256" key="3">
    <source>
        <dbReference type="ARBA" id="ARBA00022989"/>
    </source>
</evidence>
<feature type="domain" description="SLC26A/SulP transporter" evidence="7">
    <location>
        <begin position="5"/>
        <end position="128"/>
    </location>
</feature>
<keyword evidence="2 6" id="KW-0812">Transmembrane</keyword>
<reference evidence="8 9" key="1">
    <citation type="journal article" date="2024" name="G3 (Bethesda)">
        <title>Genome assembly of Hibiscus sabdariffa L. provides insights into metabolisms of medicinal natural products.</title>
        <authorList>
            <person name="Kim T."/>
        </authorList>
    </citation>
    <scope>NUCLEOTIDE SEQUENCE [LARGE SCALE GENOMIC DNA]</scope>
    <source>
        <strain evidence="8">TK-2024</strain>
        <tissue evidence="8">Old leaves</tissue>
    </source>
</reference>
<feature type="transmembrane region" description="Helical" evidence="6">
    <location>
        <begin position="122"/>
        <end position="147"/>
    </location>
</feature>
<evidence type="ECO:0000313" key="9">
    <source>
        <dbReference type="Proteomes" id="UP001472677"/>
    </source>
</evidence>
<evidence type="ECO:0000256" key="2">
    <source>
        <dbReference type="ARBA" id="ARBA00022692"/>
    </source>
</evidence>
<keyword evidence="3 6" id="KW-1133">Transmembrane helix</keyword>
<name>A0ABR2BP77_9ROSI</name>
<evidence type="ECO:0000256" key="1">
    <source>
        <dbReference type="ARBA" id="ARBA00004141"/>
    </source>
</evidence>
<proteinExistence type="predicted"/>
<evidence type="ECO:0000313" key="8">
    <source>
        <dbReference type="EMBL" id="KAK8508968.1"/>
    </source>
</evidence>
<dbReference type="EMBL" id="JBBPBM010000095">
    <property type="protein sequence ID" value="KAK8508968.1"/>
    <property type="molecule type" value="Genomic_DNA"/>
</dbReference>
<dbReference type="Pfam" id="PF00916">
    <property type="entry name" value="Sulfate_transp"/>
    <property type="match status" value="1"/>
</dbReference>
<dbReference type="Proteomes" id="UP001472677">
    <property type="component" value="Unassembled WGS sequence"/>
</dbReference>
<evidence type="ECO:0000256" key="6">
    <source>
        <dbReference type="SAM" id="Phobius"/>
    </source>
</evidence>
<sequence>MSETIVASCLMVLALTMMMKYNEVDVHIVYSVNFEQIYRKWGEYLVSICALKGMTTSLLNVVRKMRRFRSHPLRAAEMFMEAVKIGLTFAFVALTVAIPISLSFGSTKGSHLDGNNEMNYMVFMNLAGYYIWIVDELDFLASLPLLLDKTIDHSNLEYKVQSNVTNPSREGINKNGQTKEMVSKSDLTAKSQHQAKQ</sequence>
<comment type="caution">
    <text evidence="8">The sequence shown here is derived from an EMBL/GenBank/DDBJ whole genome shotgun (WGS) entry which is preliminary data.</text>
</comment>
<keyword evidence="4 6" id="KW-0472">Membrane</keyword>
<feature type="transmembrane region" description="Helical" evidence="6">
    <location>
        <begin position="44"/>
        <end position="62"/>
    </location>
</feature>
<feature type="region of interest" description="Disordered" evidence="5">
    <location>
        <begin position="165"/>
        <end position="197"/>
    </location>
</feature>
<evidence type="ECO:0000256" key="4">
    <source>
        <dbReference type="ARBA" id="ARBA00023136"/>
    </source>
</evidence>
<comment type="subcellular location">
    <subcellularLocation>
        <location evidence="1">Membrane</location>
        <topology evidence="1">Multi-pass membrane protein</topology>
    </subcellularLocation>
</comment>
<feature type="transmembrane region" description="Helical" evidence="6">
    <location>
        <begin position="82"/>
        <end position="102"/>
    </location>
</feature>
<gene>
    <name evidence="8" type="ORF">V6N12_016812</name>
</gene>
<dbReference type="InterPro" id="IPR011547">
    <property type="entry name" value="SLC26A/SulP_dom"/>
</dbReference>
<keyword evidence="9" id="KW-1185">Reference proteome</keyword>
<protein>
    <recommendedName>
        <fullName evidence="7">SLC26A/SulP transporter domain-containing protein</fullName>
    </recommendedName>
</protein>
<evidence type="ECO:0000259" key="7">
    <source>
        <dbReference type="Pfam" id="PF00916"/>
    </source>
</evidence>